<dbReference type="KEGG" id="vg:5470750"/>
<evidence type="ECO:0000313" key="1">
    <source>
        <dbReference type="EMBL" id="ABT16594.1"/>
    </source>
</evidence>
<dbReference type="RefSeq" id="YP_001426941.1">
    <property type="nucleotide sequence ID" value="NC_008724.1"/>
</dbReference>
<name>A7K970_9PHYC</name>
<sequence>MGLDTIMNTSVAKSTSWSLAGIIIDCCNYITFYFETESRSSCFRYMKIAFFVFWLMPEFHRVLKSTPGKSMSANTLSSCAPIFCA</sequence>
<keyword evidence="2" id="KW-1185">Reference proteome</keyword>
<protein>
    <submittedName>
        <fullName evidence="1">Uncharacterized protein z460R</fullName>
    </submittedName>
</protein>
<dbReference type="Proteomes" id="UP000202420">
    <property type="component" value="Segment"/>
</dbReference>
<accession>A7K970</accession>
<evidence type="ECO:0000313" key="2">
    <source>
        <dbReference type="Proteomes" id="UP000202420"/>
    </source>
</evidence>
<dbReference type="GeneID" id="5470750"/>
<proteinExistence type="predicted"/>
<reference evidence="1 2" key="1">
    <citation type="submission" date="2006-09" db="EMBL/GenBank/DDBJ databases">
        <title>Sequence and annotation of the 288-kb ATCV-1 virus that infects an endosymbiotic Chlorella strain of the heliozoon Acanthocystis turfacea.</title>
        <authorList>
            <person name="Fitzgerald L.A."/>
            <person name="Graves M.V."/>
            <person name="Li X."/>
            <person name="Pfitzner A.J.P."/>
            <person name="Hartigan J."/>
            <person name="Van Etten J.L."/>
        </authorList>
    </citation>
    <scope>NUCLEOTIDE SEQUENCE [LARGE SCALE GENOMIC DNA]</scope>
    <source>
        <strain evidence="1 2">ATCV-1</strain>
    </source>
</reference>
<gene>
    <name evidence="1" type="primary">z460R</name>
    <name evidence="1" type="ORF">ATCV1_z460R</name>
</gene>
<dbReference type="EMBL" id="EF101928">
    <property type="protein sequence ID" value="ABT16594.1"/>
    <property type="molecule type" value="Genomic_DNA"/>
</dbReference>
<organism evidence="1 2">
    <name type="scientific">Chlorovirus heliozoae</name>
    <dbReference type="NCBI Taxonomy" id="322019"/>
    <lineage>
        <taxon>Viruses</taxon>
        <taxon>Varidnaviria</taxon>
        <taxon>Bamfordvirae</taxon>
        <taxon>Nucleocytoviricota</taxon>
        <taxon>Megaviricetes</taxon>
        <taxon>Algavirales</taxon>
        <taxon>Phycodnaviridae</taxon>
        <taxon>Chlorovirus</taxon>
    </lineage>
</organism>